<proteinExistence type="predicted"/>
<keyword evidence="2" id="KW-1185">Reference proteome</keyword>
<comment type="caution">
    <text evidence="1">The sequence shown here is derived from an EMBL/GenBank/DDBJ whole genome shotgun (WGS) entry which is preliminary data.</text>
</comment>
<dbReference type="EMBL" id="BAABME010015528">
    <property type="protein sequence ID" value="GAA0141655.1"/>
    <property type="molecule type" value="Genomic_DNA"/>
</dbReference>
<gene>
    <name evidence="1" type="ORF">LIER_35431</name>
</gene>
<evidence type="ECO:0000313" key="1">
    <source>
        <dbReference type="EMBL" id="GAA0141655.1"/>
    </source>
</evidence>
<name>A0AAV3NQN3_LITER</name>
<organism evidence="1 2">
    <name type="scientific">Lithospermum erythrorhizon</name>
    <name type="common">Purple gromwell</name>
    <name type="synonym">Lithospermum officinale var. erythrorhizon</name>
    <dbReference type="NCBI Taxonomy" id="34254"/>
    <lineage>
        <taxon>Eukaryota</taxon>
        <taxon>Viridiplantae</taxon>
        <taxon>Streptophyta</taxon>
        <taxon>Embryophyta</taxon>
        <taxon>Tracheophyta</taxon>
        <taxon>Spermatophyta</taxon>
        <taxon>Magnoliopsida</taxon>
        <taxon>eudicotyledons</taxon>
        <taxon>Gunneridae</taxon>
        <taxon>Pentapetalae</taxon>
        <taxon>asterids</taxon>
        <taxon>lamiids</taxon>
        <taxon>Boraginales</taxon>
        <taxon>Boraginaceae</taxon>
        <taxon>Boraginoideae</taxon>
        <taxon>Lithospermeae</taxon>
        <taxon>Lithospermum</taxon>
    </lineage>
</organism>
<accession>A0AAV3NQN3</accession>
<dbReference type="Proteomes" id="UP001454036">
    <property type="component" value="Unassembled WGS sequence"/>
</dbReference>
<dbReference type="AlphaFoldDB" id="A0AAV3NQN3"/>
<evidence type="ECO:0000313" key="2">
    <source>
        <dbReference type="Proteomes" id="UP001454036"/>
    </source>
</evidence>
<protein>
    <submittedName>
        <fullName evidence="1">Uncharacterized protein</fullName>
    </submittedName>
</protein>
<reference evidence="1 2" key="1">
    <citation type="submission" date="2024-01" db="EMBL/GenBank/DDBJ databases">
        <title>The complete chloroplast genome sequence of Lithospermum erythrorhizon: insights into the phylogenetic relationship among Boraginaceae species and the maternal lineages of purple gromwells.</title>
        <authorList>
            <person name="Okada T."/>
            <person name="Watanabe K."/>
        </authorList>
    </citation>
    <scope>NUCLEOTIDE SEQUENCE [LARGE SCALE GENOMIC DNA]</scope>
</reference>
<sequence>MAAALGFVFEDLFFILAGWGHSFYTPANRCLLRFHLLCYGEARFLVWLLQICELLGEGFVWAAGFCSLGACFLLFPDIDVAHRLPLARS</sequence>